<sequence length="240" mass="28424">MSRPDELKEHAIQFYSTAPYPCSYLTNQHARSLVAAPSQRISGPLYEQLMQQGFRRSGGFTYRPMCERCQACLPIRIDTARFQANRTQRRILKRLQHLRTQQLPLCWHDEHFELYYRYQETRHEPLPLLEAEQQYRQFLLTSHVDSCLVEFRNPAGQLEMVAVMDLVASGASAVYTFYNPHSKASLGTYAILWQIEFCRALQQPWLYLGYWIEESRKMQYKTQFQPYQLYDQGQWHSPAP</sequence>
<comment type="subcellular location">
    <subcellularLocation>
        <location evidence="4">Cytoplasm</location>
    </subcellularLocation>
</comment>
<dbReference type="GO" id="GO:0004057">
    <property type="term" value="F:arginyl-tRNA--protein transferase activity"/>
    <property type="evidence" value="ECO:0007669"/>
    <property type="project" value="InterPro"/>
</dbReference>
<keyword evidence="2 4" id="KW-0808">Transferase</keyword>
<reference evidence="7" key="1">
    <citation type="journal article" date="2021" name="PeerJ">
        <title>Extensive microbial diversity within the chicken gut microbiome revealed by metagenomics and culture.</title>
        <authorList>
            <person name="Gilroy R."/>
            <person name="Ravi A."/>
            <person name="Getino M."/>
            <person name="Pursley I."/>
            <person name="Horton D.L."/>
            <person name="Alikhan N.F."/>
            <person name="Baker D."/>
            <person name="Gharbi K."/>
            <person name="Hall N."/>
            <person name="Watson M."/>
            <person name="Adriaenssens E.M."/>
            <person name="Foster-Nyarko E."/>
            <person name="Jarju S."/>
            <person name="Secka A."/>
            <person name="Antonio M."/>
            <person name="Oren A."/>
            <person name="Chaudhuri R.R."/>
            <person name="La Ragione R."/>
            <person name="Hildebrand F."/>
            <person name="Pallen M.J."/>
        </authorList>
    </citation>
    <scope>NUCLEOTIDE SEQUENCE</scope>
    <source>
        <strain evidence="7">9264</strain>
    </source>
</reference>
<feature type="domain" description="N-end aminoacyl transferase N-terminal" evidence="5">
    <location>
        <begin position="20"/>
        <end position="90"/>
    </location>
</feature>
<evidence type="ECO:0000256" key="1">
    <source>
        <dbReference type="ARBA" id="ARBA00022490"/>
    </source>
</evidence>
<organism evidence="7 8">
    <name type="scientific">Candidatus Paenalcaligenes intestinipullorum</name>
    <dbReference type="NCBI Taxonomy" id="2838718"/>
    <lineage>
        <taxon>Bacteria</taxon>
        <taxon>Pseudomonadati</taxon>
        <taxon>Pseudomonadota</taxon>
        <taxon>Betaproteobacteria</taxon>
        <taxon>Burkholderiales</taxon>
        <taxon>Alcaligenaceae</taxon>
        <taxon>Paenalcaligenes</taxon>
    </lineage>
</organism>
<dbReference type="EC" id="2.3.2.29" evidence="4"/>
<dbReference type="InterPro" id="IPR016181">
    <property type="entry name" value="Acyl_CoA_acyltransferase"/>
</dbReference>
<evidence type="ECO:0000313" key="8">
    <source>
        <dbReference type="Proteomes" id="UP000823889"/>
    </source>
</evidence>
<feature type="domain" description="N-end rule aminoacyl transferase C-terminal" evidence="6">
    <location>
        <begin position="110"/>
        <end position="230"/>
    </location>
</feature>
<dbReference type="InterPro" id="IPR007471">
    <property type="entry name" value="N-end_Aminoacyl_Trfase_N"/>
</dbReference>
<dbReference type="InterPro" id="IPR007472">
    <property type="entry name" value="N-end_Aminoacyl_Trfase_C"/>
</dbReference>
<reference evidence="7" key="2">
    <citation type="submission" date="2021-04" db="EMBL/GenBank/DDBJ databases">
        <authorList>
            <person name="Gilroy R."/>
        </authorList>
    </citation>
    <scope>NUCLEOTIDE SEQUENCE</scope>
    <source>
        <strain evidence="7">9264</strain>
    </source>
</reference>
<dbReference type="Pfam" id="PF04376">
    <property type="entry name" value="ATE_N"/>
    <property type="match status" value="1"/>
</dbReference>
<evidence type="ECO:0000256" key="4">
    <source>
        <dbReference type="HAMAP-Rule" id="MF_00689"/>
    </source>
</evidence>
<dbReference type="InterPro" id="IPR017138">
    <property type="entry name" value="Asp_Glu_LeuTrfase"/>
</dbReference>
<dbReference type="EMBL" id="DWUQ01000012">
    <property type="protein sequence ID" value="HJD43519.1"/>
    <property type="molecule type" value="Genomic_DNA"/>
</dbReference>
<dbReference type="InterPro" id="IPR030700">
    <property type="entry name" value="N-end_Aminoacyl_Trfase"/>
</dbReference>
<evidence type="ECO:0000256" key="2">
    <source>
        <dbReference type="ARBA" id="ARBA00022679"/>
    </source>
</evidence>
<dbReference type="GO" id="GO:0005737">
    <property type="term" value="C:cytoplasm"/>
    <property type="evidence" value="ECO:0007669"/>
    <property type="project" value="UniProtKB-SubCell"/>
</dbReference>
<dbReference type="Pfam" id="PF04377">
    <property type="entry name" value="ATE_C"/>
    <property type="match status" value="1"/>
</dbReference>
<dbReference type="PANTHER" id="PTHR21367:SF1">
    <property type="entry name" value="ARGINYL-TRNA--PROTEIN TRANSFERASE 1"/>
    <property type="match status" value="1"/>
</dbReference>
<comment type="catalytic activity">
    <reaction evidence="4">
        <text>N-terminal L-glutamyl-[protein] + L-leucyl-tRNA(Leu) = N-terminal L-leucyl-L-glutamyl-[protein] + tRNA(Leu) + H(+)</text>
        <dbReference type="Rhea" id="RHEA:50412"/>
        <dbReference type="Rhea" id="RHEA-COMP:9613"/>
        <dbReference type="Rhea" id="RHEA-COMP:9622"/>
        <dbReference type="Rhea" id="RHEA-COMP:12664"/>
        <dbReference type="Rhea" id="RHEA-COMP:12668"/>
        <dbReference type="ChEBI" id="CHEBI:15378"/>
        <dbReference type="ChEBI" id="CHEBI:64721"/>
        <dbReference type="ChEBI" id="CHEBI:78442"/>
        <dbReference type="ChEBI" id="CHEBI:78494"/>
        <dbReference type="ChEBI" id="CHEBI:133041"/>
        <dbReference type="EC" id="2.3.2.29"/>
    </reaction>
</comment>
<dbReference type="GO" id="GO:0008914">
    <property type="term" value="F:leucyl-tRNA--protein transferase activity"/>
    <property type="evidence" value="ECO:0007669"/>
    <property type="project" value="UniProtKB-UniRule"/>
</dbReference>
<dbReference type="NCBIfam" id="NF002342">
    <property type="entry name" value="PRK01305.1-3"/>
    <property type="match status" value="1"/>
</dbReference>
<keyword evidence="3 4" id="KW-0012">Acyltransferase</keyword>
<dbReference type="PIRSF" id="PIRSF037208">
    <property type="entry name" value="ATE_pro_prd"/>
    <property type="match status" value="1"/>
</dbReference>
<keyword evidence="1 4" id="KW-0963">Cytoplasm</keyword>
<accession>A0A9D2U8S5</accession>
<comment type="function">
    <text evidence="4">Functions in the N-end rule pathway of protein degradation where it conjugates Leu from its aminoacyl-tRNA to the N-termini of proteins containing an N-terminal aspartate or glutamate.</text>
</comment>
<dbReference type="PANTHER" id="PTHR21367">
    <property type="entry name" value="ARGININE-TRNA-PROTEIN TRANSFERASE 1"/>
    <property type="match status" value="1"/>
</dbReference>
<evidence type="ECO:0000313" key="7">
    <source>
        <dbReference type="EMBL" id="HJD43519.1"/>
    </source>
</evidence>
<evidence type="ECO:0000259" key="6">
    <source>
        <dbReference type="Pfam" id="PF04377"/>
    </source>
</evidence>
<dbReference type="NCBIfam" id="NF002346">
    <property type="entry name" value="PRK01305.2-3"/>
    <property type="match status" value="1"/>
</dbReference>
<dbReference type="NCBIfam" id="NF002341">
    <property type="entry name" value="PRK01305.1-1"/>
    <property type="match status" value="1"/>
</dbReference>
<comment type="caution">
    <text evidence="7">The sequence shown here is derived from an EMBL/GenBank/DDBJ whole genome shotgun (WGS) entry which is preliminary data.</text>
</comment>
<gene>
    <name evidence="4" type="primary">bpt</name>
    <name evidence="7" type="ORF">H9906_00630</name>
</gene>
<proteinExistence type="inferred from homology"/>
<protein>
    <recommendedName>
        <fullName evidence="4">Aspartate/glutamate leucyltransferase</fullName>
        <ecNumber evidence="4">2.3.2.29</ecNumber>
    </recommendedName>
</protein>
<comment type="catalytic activity">
    <reaction evidence="4">
        <text>N-terminal L-aspartyl-[protein] + L-leucyl-tRNA(Leu) = N-terminal L-leucyl-L-aspartyl-[protein] + tRNA(Leu) + H(+)</text>
        <dbReference type="Rhea" id="RHEA:50420"/>
        <dbReference type="Rhea" id="RHEA-COMP:9613"/>
        <dbReference type="Rhea" id="RHEA-COMP:9622"/>
        <dbReference type="Rhea" id="RHEA-COMP:12669"/>
        <dbReference type="Rhea" id="RHEA-COMP:12674"/>
        <dbReference type="ChEBI" id="CHEBI:15378"/>
        <dbReference type="ChEBI" id="CHEBI:64720"/>
        <dbReference type="ChEBI" id="CHEBI:78442"/>
        <dbReference type="ChEBI" id="CHEBI:78494"/>
        <dbReference type="ChEBI" id="CHEBI:133042"/>
        <dbReference type="EC" id="2.3.2.29"/>
    </reaction>
</comment>
<dbReference type="SUPFAM" id="SSF55729">
    <property type="entry name" value="Acyl-CoA N-acyltransferases (Nat)"/>
    <property type="match status" value="1"/>
</dbReference>
<comment type="similarity">
    <text evidence="4">Belongs to the R-transferase family. Bpt subfamily.</text>
</comment>
<name>A0A9D2U8S5_9BURK</name>
<dbReference type="Proteomes" id="UP000823889">
    <property type="component" value="Unassembled WGS sequence"/>
</dbReference>
<dbReference type="GO" id="GO:0071596">
    <property type="term" value="P:ubiquitin-dependent protein catabolic process via the N-end rule pathway"/>
    <property type="evidence" value="ECO:0007669"/>
    <property type="project" value="InterPro"/>
</dbReference>
<evidence type="ECO:0000259" key="5">
    <source>
        <dbReference type="Pfam" id="PF04376"/>
    </source>
</evidence>
<dbReference type="AlphaFoldDB" id="A0A9D2U8S5"/>
<dbReference type="HAMAP" id="MF_00689">
    <property type="entry name" value="Bpt"/>
    <property type="match status" value="1"/>
</dbReference>
<evidence type="ECO:0000256" key="3">
    <source>
        <dbReference type="ARBA" id="ARBA00023315"/>
    </source>
</evidence>